<name>A0A1V2H5Q6_9PROT</name>
<dbReference type="AlphaFoldDB" id="A0A1V2H5Q6"/>
<comment type="caution">
    <text evidence="1">The sequence shown here is derived from an EMBL/GenBank/DDBJ whole genome shotgun (WGS) entry which is preliminary data.</text>
</comment>
<evidence type="ECO:0000313" key="2">
    <source>
        <dbReference type="Proteomes" id="UP000188879"/>
    </source>
</evidence>
<protein>
    <submittedName>
        <fullName evidence="1">Uncharacterized protein</fullName>
    </submittedName>
</protein>
<sequence>MLGTALLAGGGLLLTSLVARAMDHLVLPHLPTYTATATLPDAAARVTLDVYPLPGLPGEYARRLRFAGPAGNATVTPAADAGGYSRVSLYRTPRGSLAVVTMLGEDFFYDAAAGSVRSLRSYVGGERVDGAFTYLGAFDFVETAGRQGVHFRLVSPDEQAECNPAKSAVAACPRLRAARRE</sequence>
<accession>A0A1V2H5Q6</accession>
<proteinExistence type="predicted"/>
<evidence type="ECO:0000313" key="1">
    <source>
        <dbReference type="EMBL" id="ONG56173.1"/>
    </source>
</evidence>
<organism evidence="1 2">
    <name type="scientific">Teichococcus deserti</name>
    <dbReference type="NCBI Taxonomy" id="1817963"/>
    <lineage>
        <taxon>Bacteria</taxon>
        <taxon>Pseudomonadati</taxon>
        <taxon>Pseudomonadota</taxon>
        <taxon>Alphaproteobacteria</taxon>
        <taxon>Acetobacterales</taxon>
        <taxon>Roseomonadaceae</taxon>
        <taxon>Roseomonas</taxon>
    </lineage>
</organism>
<gene>
    <name evidence="1" type="ORF">BKE38_06610</name>
</gene>
<dbReference type="Proteomes" id="UP000188879">
    <property type="component" value="Unassembled WGS sequence"/>
</dbReference>
<keyword evidence="2" id="KW-1185">Reference proteome</keyword>
<dbReference type="EMBL" id="MLCO01000050">
    <property type="protein sequence ID" value="ONG56173.1"/>
    <property type="molecule type" value="Genomic_DNA"/>
</dbReference>
<reference evidence="1 2" key="1">
    <citation type="submission" date="2016-10" db="EMBL/GenBank/DDBJ databases">
        <title>Draft Genome sequence of Roseomonas sp. strain M3.</title>
        <authorList>
            <person name="Subhash Y."/>
            <person name="Lee S."/>
        </authorList>
    </citation>
    <scope>NUCLEOTIDE SEQUENCE [LARGE SCALE GENOMIC DNA]</scope>
    <source>
        <strain evidence="1 2">M3</strain>
    </source>
</reference>